<dbReference type="InterPro" id="IPR036291">
    <property type="entry name" value="NAD(P)-bd_dom_sf"/>
</dbReference>
<keyword evidence="4" id="KW-1185">Reference proteome</keyword>
<sequence length="337" mass="34312">MSTVRVGVVGAGNMGADHVRTLHRFVSGAEVAAVADTDEARAASAAALAPGARPTGDAHALIADPGVDAVVIASHDSTHAELAVAAVRAGKPVLCEKPLAPTTEECASVVRAEQRAGGGLISLGFMRRFDPAHAELKAALAAGACGTPLLLHCVSRGVSAAPGCTDASGVTGSAVHEFDTVPWLLDSPITEVSFHAARPSPAAAGLRDPKVMLLRTADGVLTTAETFLNAGYGYDIRCEVVGERGTLALTDPARLVTDADRTRSTGHPADWRPRFADAYRLELQAWTDAIGSGRAAPRGAAPLATALDGLTAAAVADAVLASMNDGGRTVAVRAPEV</sequence>
<feature type="domain" description="Gfo/Idh/MocA-like oxidoreductase N-terminal" evidence="1">
    <location>
        <begin position="4"/>
        <end position="117"/>
    </location>
</feature>
<reference evidence="3 4" key="1">
    <citation type="submission" date="2020-02" db="EMBL/GenBank/DDBJ databases">
        <title>Whole-genome analyses of novel actinobacteria.</title>
        <authorList>
            <person name="Sahin N."/>
            <person name="Tatar D."/>
        </authorList>
    </citation>
    <scope>NUCLEOTIDE SEQUENCE [LARGE SCALE GENOMIC DNA]</scope>
    <source>
        <strain evidence="3 4">SB3404</strain>
    </source>
</reference>
<dbReference type="GO" id="GO:0000166">
    <property type="term" value="F:nucleotide binding"/>
    <property type="evidence" value="ECO:0007669"/>
    <property type="project" value="InterPro"/>
</dbReference>
<evidence type="ECO:0000313" key="4">
    <source>
        <dbReference type="Proteomes" id="UP000477722"/>
    </source>
</evidence>
<evidence type="ECO:0000259" key="2">
    <source>
        <dbReference type="Pfam" id="PF22725"/>
    </source>
</evidence>
<gene>
    <name evidence="3" type="ORF">G5C65_19030</name>
</gene>
<dbReference type="InterPro" id="IPR050424">
    <property type="entry name" value="Gfo-Idh-MocA_inositol_DH"/>
</dbReference>
<dbReference type="Pfam" id="PF01408">
    <property type="entry name" value="GFO_IDH_MocA"/>
    <property type="match status" value="1"/>
</dbReference>
<dbReference type="Gene3D" id="3.40.50.720">
    <property type="entry name" value="NAD(P)-binding Rossmann-like Domain"/>
    <property type="match status" value="1"/>
</dbReference>
<dbReference type="Proteomes" id="UP000477722">
    <property type="component" value="Unassembled WGS sequence"/>
</dbReference>
<evidence type="ECO:0000313" key="3">
    <source>
        <dbReference type="EMBL" id="NGO70406.1"/>
    </source>
</evidence>
<feature type="domain" description="GFO/IDH/MocA-like oxidoreductase" evidence="2">
    <location>
        <begin position="134"/>
        <end position="247"/>
    </location>
</feature>
<dbReference type="PANTHER" id="PTHR43593:SF1">
    <property type="entry name" value="INOSITOL 2-DEHYDROGENASE"/>
    <property type="match status" value="1"/>
</dbReference>
<protein>
    <submittedName>
        <fullName evidence="3">Gfo/Idh/MocA family oxidoreductase</fullName>
    </submittedName>
</protein>
<dbReference type="InterPro" id="IPR000683">
    <property type="entry name" value="Gfo/Idh/MocA-like_OxRdtase_N"/>
</dbReference>
<dbReference type="RefSeq" id="WP_165300071.1">
    <property type="nucleotide sequence ID" value="NZ_JAAKZZ010000192.1"/>
</dbReference>
<dbReference type="Gene3D" id="3.30.360.10">
    <property type="entry name" value="Dihydrodipicolinate Reductase, domain 2"/>
    <property type="match status" value="1"/>
</dbReference>
<dbReference type="EMBL" id="JAAKZZ010000192">
    <property type="protein sequence ID" value="NGO70406.1"/>
    <property type="molecule type" value="Genomic_DNA"/>
</dbReference>
<dbReference type="AlphaFoldDB" id="A0A6G4WYN9"/>
<dbReference type="Pfam" id="PF22725">
    <property type="entry name" value="GFO_IDH_MocA_C3"/>
    <property type="match status" value="1"/>
</dbReference>
<name>A0A6G4WYN9_9ACTN</name>
<dbReference type="SUPFAM" id="SSF51735">
    <property type="entry name" value="NAD(P)-binding Rossmann-fold domains"/>
    <property type="match status" value="1"/>
</dbReference>
<dbReference type="InterPro" id="IPR055170">
    <property type="entry name" value="GFO_IDH_MocA-like_dom"/>
</dbReference>
<proteinExistence type="predicted"/>
<dbReference type="SUPFAM" id="SSF55347">
    <property type="entry name" value="Glyceraldehyde-3-phosphate dehydrogenase-like, C-terminal domain"/>
    <property type="match status" value="1"/>
</dbReference>
<comment type="caution">
    <text evidence="3">The sequence shown here is derived from an EMBL/GenBank/DDBJ whole genome shotgun (WGS) entry which is preliminary data.</text>
</comment>
<dbReference type="PANTHER" id="PTHR43593">
    <property type="match status" value="1"/>
</dbReference>
<accession>A0A6G4WYN9</accession>
<evidence type="ECO:0000259" key="1">
    <source>
        <dbReference type="Pfam" id="PF01408"/>
    </source>
</evidence>
<organism evidence="3 4">
    <name type="scientific">Streptomyces boncukensis</name>
    <dbReference type="NCBI Taxonomy" id="2711219"/>
    <lineage>
        <taxon>Bacteria</taxon>
        <taxon>Bacillati</taxon>
        <taxon>Actinomycetota</taxon>
        <taxon>Actinomycetes</taxon>
        <taxon>Kitasatosporales</taxon>
        <taxon>Streptomycetaceae</taxon>
        <taxon>Streptomyces</taxon>
    </lineage>
</organism>